<keyword evidence="1" id="KW-0732">Signal</keyword>
<dbReference type="SMART" id="SM00472">
    <property type="entry name" value="MIR"/>
    <property type="match status" value="3"/>
</dbReference>
<dbReference type="PANTHER" id="PTHR46809">
    <property type="entry name" value="STROMAL CELL-DERIVED FACTOR 2-LIKE PROTEIN"/>
    <property type="match status" value="1"/>
</dbReference>
<name>A0A834XU88_APHGI</name>
<feature type="domain" description="MIR" evidence="5">
    <location>
        <begin position="92"/>
        <end position="148"/>
    </location>
</feature>
<feature type="compositionally biased region" description="Polar residues" evidence="3">
    <location>
        <begin position="117"/>
        <end position="127"/>
    </location>
</feature>
<dbReference type="EMBL" id="JACMRX010000004">
    <property type="protein sequence ID" value="KAF7991344.1"/>
    <property type="molecule type" value="Genomic_DNA"/>
</dbReference>
<proteinExistence type="predicted"/>
<feature type="transmembrane region" description="Helical" evidence="4">
    <location>
        <begin position="6"/>
        <end position="25"/>
    </location>
</feature>
<dbReference type="Pfam" id="PF02815">
    <property type="entry name" value="MIR"/>
    <property type="match status" value="1"/>
</dbReference>
<dbReference type="SUPFAM" id="SSF82109">
    <property type="entry name" value="MIR domain"/>
    <property type="match status" value="1"/>
</dbReference>
<protein>
    <recommendedName>
        <fullName evidence="5">MIR domain-containing protein</fullName>
    </recommendedName>
</protein>
<dbReference type="InterPro" id="IPR016093">
    <property type="entry name" value="MIR_motif"/>
</dbReference>
<accession>A0A834XU88</accession>
<dbReference type="Gene3D" id="2.80.10.50">
    <property type="match status" value="1"/>
</dbReference>
<dbReference type="PANTHER" id="PTHR46809:SF2">
    <property type="entry name" value="GH21273P"/>
    <property type="match status" value="1"/>
</dbReference>
<evidence type="ECO:0000256" key="2">
    <source>
        <dbReference type="ARBA" id="ARBA00022737"/>
    </source>
</evidence>
<reference evidence="6 7" key="1">
    <citation type="submission" date="2020-08" db="EMBL/GenBank/DDBJ databases">
        <title>Aphidius gifuensis genome sequencing and assembly.</title>
        <authorList>
            <person name="Du Z."/>
        </authorList>
    </citation>
    <scope>NUCLEOTIDE SEQUENCE [LARGE SCALE GENOMIC DNA]</scope>
    <source>
        <strain evidence="6">YNYX2018</strain>
        <tissue evidence="6">Adults</tissue>
    </source>
</reference>
<feature type="region of interest" description="Disordered" evidence="3">
    <location>
        <begin position="112"/>
        <end position="139"/>
    </location>
</feature>
<keyword evidence="2" id="KW-0677">Repeat</keyword>
<gene>
    <name evidence="6" type="ORF">HCN44_002906</name>
</gene>
<dbReference type="Proteomes" id="UP000639338">
    <property type="component" value="Unassembled WGS sequence"/>
</dbReference>
<evidence type="ECO:0000256" key="3">
    <source>
        <dbReference type="SAM" id="MobiDB-lite"/>
    </source>
</evidence>
<dbReference type="InterPro" id="IPR036300">
    <property type="entry name" value="MIR_dom_sf"/>
</dbReference>
<keyword evidence="4" id="KW-0472">Membrane</keyword>
<evidence type="ECO:0000256" key="1">
    <source>
        <dbReference type="ARBA" id="ARBA00022729"/>
    </source>
</evidence>
<keyword evidence="4" id="KW-0812">Transmembrane</keyword>
<dbReference type="OrthoDB" id="5588846at2759"/>
<sequence length="221" mass="25022">MATWWVSQRFILLKIIILLTIIIQIKAKGTKYVTYSSVIKLMNNHNGARLHSHDIKYGSGSRQQSVTGTETKEDNNSHWIVKGPTNKIDTRGKPIKCGDTIRLEHSVTKKNLHSHRVSSPLSGQQEVSAYGNDDGQGDSGDHWKVICQNDNEYWERQDTVELYHIDTNVYLSTSGRTYGSPINGQVEIVGSYSKDSQAQWKVMEGVFIHPTDFKSSFHDEL</sequence>
<comment type="caution">
    <text evidence="6">The sequence shown here is derived from an EMBL/GenBank/DDBJ whole genome shotgun (WGS) entry which is preliminary data.</text>
</comment>
<keyword evidence="7" id="KW-1185">Reference proteome</keyword>
<feature type="compositionally biased region" description="Polar residues" evidence="3">
    <location>
        <begin position="60"/>
        <end position="69"/>
    </location>
</feature>
<feature type="domain" description="MIR" evidence="5">
    <location>
        <begin position="151"/>
        <end position="205"/>
    </location>
</feature>
<dbReference type="AlphaFoldDB" id="A0A834XU88"/>
<feature type="region of interest" description="Disordered" evidence="3">
    <location>
        <begin position="52"/>
        <end position="85"/>
    </location>
</feature>
<organism evidence="6 7">
    <name type="scientific">Aphidius gifuensis</name>
    <name type="common">Parasitoid wasp</name>
    <dbReference type="NCBI Taxonomy" id="684658"/>
    <lineage>
        <taxon>Eukaryota</taxon>
        <taxon>Metazoa</taxon>
        <taxon>Ecdysozoa</taxon>
        <taxon>Arthropoda</taxon>
        <taxon>Hexapoda</taxon>
        <taxon>Insecta</taxon>
        <taxon>Pterygota</taxon>
        <taxon>Neoptera</taxon>
        <taxon>Endopterygota</taxon>
        <taxon>Hymenoptera</taxon>
        <taxon>Apocrita</taxon>
        <taxon>Ichneumonoidea</taxon>
        <taxon>Braconidae</taxon>
        <taxon>Aphidiinae</taxon>
        <taxon>Aphidius</taxon>
    </lineage>
</organism>
<evidence type="ECO:0000313" key="7">
    <source>
        <dbReference type="Proteomes" id="UP000639338"/>
    </source>
</evidence>
<keyword evidence="4" id="KW-1133">Transmembrane helix</keyword>
<evidence type="ECO:0000313" key="6">
    <source>
        <dbReference type="EMBL" id="KAF7991344.1"/>
    </source>
</evidence>
<evidence type="ECO:0000259" key="5">
    <source>
        <dbReference type="PROSITE" id="PS50919"/>
    </source>
</evidence>
<feature type="domain" description="MIR" evidence="5">
    <location>
        <begin position="30"/>
        <end position="84"/>
    </location>
</feature>
<evidence type="ECO:0000256" key="4">
    <source>
        <dbReference type="SAM" id="Phobius"/>
    </source>
</evidence>
<dbReference type="PROSITE" id="PS50919">
    <property type="entry name" value="MIR"/>
    <property type="match status" value="3"/>
</dbReference>